<evidence type="ECO:0000256" key="1">
    <source>
        <dbReference type="SAM" id="MobiDB-lite"/>
    </source>
</evidence>
<gene>
    <name evidence="2" type="ORF">GCM10010126_49070</name>
</gene>
<dbReference type="Proteomes" id="UP000627984">
    <property type="component" value="Unassembled WGS sequence"/>
</dbReference>
<feature type="compositionally biased region" description="Low complexity" evidence="1">
    <location>
        <begin position="27"/>
        <end position="36"/>
    </location>
</feature>
<feature type="region of interest" description="Disordered" evidence="1">
    <location>
        <begin position="1"/>
        <end position="36"/>
    </location>
</feature>
<dbReference type="EMBL" id="BMQD01000016">
    <property type="protein sequence ID" value="GGK84007.1"/>
    <property type="molecule type" value="Genomic_DNA"/>
</dbReference>
<dbReference type="AlphaFoldDB" id="A0AA37BK18"/>
<reference evidence="2" key="1">
    <citation type="journal article" date="2014" name="Int. J. Syst. Evol. Microbiol.">
        <title>Complete genome sequence of Corynebacterium casei LMG S-19264T (=DSM 44701T), isolated from a smear-ripened cheese.</title>
        <authorList>
            <consortium name="US DOE Joint Genome Institute (JGI-PGF)"/>
            <person name="Walter F."/>
            <person name="Albersmeier A."/>
            <person name="Kalinowski J."/>
            <person name="Ruckert C."/>
        </authorList>
    </citation>
    <scope>NUCLEOTIDE SEQUENCE</scope>
    <source>
        <strain evidence="2">JCM 3093</strain>
    </source>
</reference>
<evidence type="ECO:0000313" key="2">
    <source>
        <dbReference type="EMBL" id="GGK84007.1"/>
    </source>
</evidence>
<proteinExistence type="predicted"/>
<accession>A0AA37BK18</accession>
<name>A0AA37BK18_9ACTN</name>
<protein>
    <submittedName>
        <fullName evidence="2">Uncharacterized protein</fullName>
    </submittedName>
</protein>
<comment type="caution">
    <text evidence="2">The sequence shown here is derived from an EMBL/GenBank/DDBJ whole genome shotgun (WGS) entry which is preliminary data.</text>
</comment>
<reference evidence="2" key="2">
    <citation type="submission" date="2022-09" db="EMBL/GenBank/DDBJ databases">
        <authorList>
            <person name="Sun Q."/>
            <person name="Ohkuma M."/>
        </authorList>
    </citation>
    <scope>NUCLEOTIDE SEQUENCE</scope>
    <source>
        <strain evidence="2">JCM 3093</strain>
    </source>
</reference>
<organism evidence="2 3">
    <name type="scientific">Planomonospora parontospora</name>
    <dbReference type="NCBI Taxonomy" id="58119"/>
    <lineage>
        <taxon>Bacteria</taxon>
        <taxon>Bacillati</taxon>
        <taxon>Actinomycetota</taxon>
        <taxon>Actinomycetes</taxon>
        <taxon>Streptosporangiales</taxon>
        <taxon>Streptosporangiaceae</taxon>
        <taxon>Planomonospora</taxon>
    </lineage>
</organism>
<evidence type="ECO:0000313" key="3">
    <source>
        <dbReference type="Proteomes" id="UP000627984"/>
    </source>
</evidence>
<sequence length="60" mass="6648">MTSPAKVTVHARRYPPGTRGRVSTGESRSALSRARRANATSYRRPFLLNDFISLPWTASA</sequence>